<feature type="domain" description="Methanogenesis regulatory protein FilR1 middle" evidence="1">
    <location>
        <begin position="138"/>
        <end position="268"/>
    </location>
</feature>
<reference evidence="3 4" key="1">
    <citation type="submission" date="2016-08" db="EMBL/GenBank/DDBJ databases">
        <authorList>
            <person name="Seilhamer J.J."/>
        </authorList>
    </citation>
    <scope>NUCLEOTIDE SEQUENCE [LARGE SCALE GENOMIC DNA]</scope>
    <source>
        <strain evidence="3">Buetzberg</strain>
    </source>
</reference>
<dbReference type="KEGG" id="mcub:MCBB_1560"/>
<proteinExistence type="predicted"/>
<evidence type="ECO:0000259" key="2">
    <source>
        <dbReference type="Pfam" id="PF25213"/>
    </source>
</evidence>
<dbReference type="Proteomes" id="UP000094707">
    <property type="component" value="Chromosome I"/>
</dbReference>
<name>A0A1D3L3I5_9EURY</name>
<dbReference type="Pfam" id="PF08350">
    <property type="entry name" value="FilR1_middle"/>
    <property type="match status" value="1"/>
</dbReference>
<organism evidence="3 4">
    <name type="scientific">Methanobacterium congolense</name>
    <dbReference type="NCBI Taxonomy" id="118062"/>
    <lineage>
        <taxon>Archaea</taxon>
        <taxon>Methanobacteriati</taxon>
        <taxon>Methanobacteriota</taxon>
        <taxon>Methanomada group</taxon>
        <taxon>Methanobacteria</taxon>
        <taxon>Methanobacteriales</taxon>
        <taxon>Methanobacteriaceae</taxon>
        <taxon>Methanobacterium</taxon>
    </lineage>
</organism>
<dbReference type="InterPro" id="IPR013561">
    <property type="entry name" value="FilR1_middle_dom"/>
</dbReference>
<dbReference type="EMBL" id="LT607756">
    <property type="protein sequence ID" value="SCG86115.1"/>
    <property type="molecule type" value="Genomic_DNA"/>
</dbReference>
<dbReference type="Pfam" id="PF25213">
    <property type="entry name" value="HVO_A0261_N"/>
    <property type="match status" value="1"/>
</dbReference>
<evidence type="ECO:0000313" key="3">
    <source>
        <dbReference type="EMBL" id="SCG86115.1"/>
    </source>
</evidence>
<dbReference type="AlphaFoldDB" id="A0A1D3L3I5"/>
<dbReference type="InterPro" id="IPR036388">
    <property type="entry name" value="WH-like_DNA-bd_sf"/>
</dbReference>
<accession>A0A1D3L3I5</accession>
<dbReference type="PIRSF" id="PIRSF006692">
    <property type="entry name" value="TF_HTH_AF0396_prd"/>
    <property type="match status" value="1"/>
</dbReference>
<dbReference type="SUPFAM" id="SSF46785">
    <property type="entry name" value="Winged helix' DNA-binding domain"/>
    <property type="match status" value="1"/>
</dbReference>
<keyword evidence="4" id="KW-1185">Reference proteome</keyword>
<dbReference type="InterPro" id="IPR016490">
    <property type="entry name" value="Tscrpt_reg_HTH_AF0396-typ3"/>
</dbReference>
<dbReference type="InterPro" id="IPR057527">
    <property type="entry name" value="HVO_A0261-like_N"/>
</dbReference>
<gene>
    <name evidence="3" type="primary">filR1 3</name>
    <name evidence="3" type="ORF">MCBB_1560</name>
</gene>
<dbReference type="Gene3D" id="1.10.10.10">
    <property type="entry name" value="Winged helix-like DNA-binding domain superfamily/Winged helix DNA-binding domain"/>
    <property type="match status" value="1"/>
</dbReference>
<feature type="domain" description="HVO-A0261-like N-terminal" evidence="2">
    <location>
        <begin position="15"/>
        <end position="95"/>
    </location>
</feature>
<dbReference type="InterPro" id="IPR036390">
    <property type="entry name" value="WH_DNA-bd_sf"/>
</dbReference>
<evidence type="ECO:0000313" key="4">
    <source>
        <dbReference type="Proteomes" id="UP000094707"/>
    </source>
</evidence>
<dbReference type="STRING" id="118062.MCBB_1560"/>
<sequence>MTLNNVLDIYDDVKDDLKFLSMSVVRTKIMLSLNEGDCKLNDLKKGLDLDSSAIKHVLNDLEERNFVFKNGDVYSLSEKGIIICTKLAELIKTLSVVKKNEKFWLKHDITSIPPEFLLRLGELERSCLVESELTDILKTFENFKELLHKSEVIKGVSPIFKPEFIEEFKTLLENDVYVELILTNKIMSKTMRSIDAGTLIKLGKLFLQNKLKIWKIKEEEVNVAFTVTDTTLSLGLFSTNGEYDLSRDLVSDDPKAIQWGNDLFDYYKGKAELFKIGL</sequence>
<protein>
    <submittedName>
        <fullName evidence="3">Methanogenesis regulatory protein FilR1</fullName>
    </submittedName>
</protein>
<evidence type="ECO:0000259" key="1">
    <source>
        <dbReference type="Pfam" id="PF08350"/>
    </source>
</evidence>